<protein>
    <submittedName>
        <fullName evidence="2">Uncharacterized protein</fullName>
    </submittedName>
</protein>
<dbReference type="AlphaFoldDB" id="A0A0C3QA61"/>
<reference evidence="3" key="2">
    <citation type="submission" date="2015-01" db="EMBL/GenBank/DDBJ databases">
        <title>Evolutionary Origins and Diversification of the Mycorrhizal Mutualists.</title>
        <authorList>
            <consortium name="DOE Joint Genome Institute"/>
            <consortium name="Mycorrhizal Genomics Consortium"/>
            <person name="Kohler A."/>
            <person name="Kuo A."/>
            <person name="Nagy L.G."/>
            <person name="Floudas D."/>
            <person name="Copeland A."/>
            <person name="Barry K.W."/>
            <person name="Cichocki N."/>
            <person name="Veneault-Fourrey C."/>
            <person name="LaButti K."/>
            <person name="Lindquist E.A."/>
            <person name="Lipzen A."/>
            <person name="Lundell T."/>
            <person name="Morin E."/>
            <person name="Murat C."/>
            <person name="Riley R."/>
            <person name="Ohm R."/>
            <person name="Sun H."/>
            <person name="Tunlid A."/>
            <person name="Henrissat B."/>
            <person name="Grigoriev I.V."/>
            <person name="Hibbett D.S."/>
            <person name="Martin F."/>
        </authorList>
    </citation>
    <scope>NUCLEOTIDE SEQUENCE [LARGE SCALE GENOMIC DNA]</scope>
    <source>
        <strain evidence="3">MUT 4182</strain>
    </source>
</reference>
<gene>
    <name evidence="2" type="ORF">M407DRAFT_233502</name>
</gene>
<keyword evidence="3" id="KW-1185">Reference proteome</keyword>
<sequence length="88" mass="10125">MANTLESFFGLVRGQLPHENINWLRNIRAELNEGWEDKVAGVARDIRAFERSSASTTWPRNARERQASRHTMGYHLQSIQTLDSNNIS</sequence>
<dbReference type="EMBL" id="KN823014">
    <property type="protein sequence ID" value="KIO27075.1"/>
    <property type="molecule type" value="Genomic_DNA"/>
</dbReference>
<proteinExistence type="predicted"/>
<name>A0A0C3QA61_9AGAM</name>
<dbReference type="HOGENOM" id="CLU_190161_0_0_1"/>
<accession>A0A0C3QA61</accession>
<dbReference type="Proteomes" id="UP000054248">
    <property type="component" value="Unassembled WGS sequence"/>
</dbReference>
<evidence type="ECO:0000313" key="3">
    <source>
        <dbReference type="Proteomes" id="UP000054248"/>
    </source>
</evidence>
<evidence type="ECO:0000256" key="1">
    <source>
        <dbReference type="SAM" id="MobiDB-lite"/>
    </source>
</evidence>
<feature type="region of interest" description="Disordered" evidence="1">
    <location>
        <begin position="54"/>
        <end position="75"/>
    </location>
</feature>
<evidence type="ECO:0000313" key="2">
    <source>
        <dbReference type="EMBL" id="KIO27075.1"/>
    </source>
</evidence>
<reference evidence="2 3" key="1">
    <citation type="submission" date="2014-04" db="EMBL/GenBank/DDBJ databases">
        <authorList>
            <consortium name="DOE Joint Genome Institute"/>
            <person name="Kuo A."/>
            <person name="Girlanda M."/>
            <person name="Perotto S."/>
            <person name="Kohler A."/>
            <person name="Nagy L.G."/>
            <person name="Floudas D."/>
            <person name="Copeland A."/>
            <person name="Barry K.W."/>
            <person name="Cichocki N."/>
            <person name="Veneault-Fourrey C."/>
            <person name="LaButti K."/>
            <person name="Lindquist E.A."/>
            <person name="Lipzen A."/>
            <person name="Lundell T."/>
            <person name="Morin E."/>
            <person name="Murat C."/>
            <person name="Sun H."/>
            <person name="Tunlid A."/>
            <person name="Henrissat B."/>
            <person name="Grigoriev I.V."/>
            <person name="Hibbett D.S."/>
            <person name="Martin F."/>
            <person name="Nordberg H.P."/>
            <person name="Cantor M.N."/>
            <person name="Hua S.X."/>
        </authorList>
    </citation>
    <scope>NUCLEOTIDE SEQUENCE [LARGE SCALE GENOMIC DNA]</scope>
    <source>
        <strain evidence="2 3">MUT 4182</strain>
    </source>
</reference>
<organism evidence="2 3">
    <name type="scientific">Tulasnella calospora MUT 4182</name>
    <dbReference type="NCBI Taxonomy" id="1051891"/>
    <lineage>
        <taxon>Eukaryota</taxon>
        <taxon>Fungi</taxon>
        <taxon>Dikarya</taxon>
        <taxon>Basidiomycota</taxon>
        <taxon>Agaricomycotina</taxon>
        <taxon>Agaricomycetes</taxon>
        <taxon>Cantharellales</taxon>
        <taxon>Tulasnellaceae</taxon>
        <taxon>Tulasnella</taxon>
    </lineage>
</organism>